<dbReference type="EMBL" id="FOOQ01000002">
    <property type="protein sequence ID" value="SFG48947.1"/>
    <property type="molecule type" value="Genomic_DNA"/>
</dbReference>
<evidence type="ECO:0000313" key="2">
    <source>
        <dbReference type="Proteomes" id="UP000198876"/>
    </source>
</evidence>
<evidence type="ECO:0008006" key="3">
    <source>
        <dbReference type="Google" id="ProtNLM"/>
    </source>
</evidence>
<evidence type="ECO:0000313" key="1">
    <source>
        <dbReference type="EMBL" id="SFG48947.1"/>
    </source>
</evidence>
<dbReference type="OrthoDB" id="169463at2157"/>
<dbReference type="SUPFAM" id="SSF56281">
    <property type="entry name" value="Metallo-hydrolase/oxidoreductase"/>
    <property type="match status" value="1"/>
</dbReference>
<dbReference type="Proteomes" id="UP000198876">
    <property type="component" value="Unassembled WGS sequence"/>
</dbReference>
<keyword evidence="2" id="KW-1185">Reference proteome</keyword>
<gene>
    <name evidence="1" type="ORF">SAMN04488063_2207</name>
</gene>
<dbReference type="InterPro" id="IPR036866">
    <property type="entry name" value="RibonucZ/Hydroxyglut_hydro"/>
</dbReference>
<accession>A0A1I2SDB6</accession>
<dbReference type="AlphaFoldDB" id="A0A1I2SDB6"/>
<protein>
    <recommendedName>
        <fullName evidence="3">Glyoxylase, beta-lactamase superfamily II</fullName>
    </recommendedName>
</protein>
<dbReference type="STRING" id="553467.SAMN04488063_2207"/>
<name>A0A1I2SDB6_9EURY</name>
<reference evidence="2" key="1">
    <citation type="submission" date="2016-10" db="EMBL/GenBank/DDBJ databases">
        <authorList>
            <person name="Varghese N."/>
            <person name="Submissions S."/>
        </authorList>
    </citation>
    <scope>NUCLEOTIDE SEQUENCE [LARGE SCALE GENOMIC DNA]</scope>
    <source>
        <strain evidence="2">CGMCC 1.7739</strain>
    </source>
</reference>
<dbReference type="RefSeq" id="WP_092893069.1">
    <property type="nucleotide sequence ID" value="NZ_FOOQ01000002.1"/>
</dbReference>
<proteinExistence type="predicted"/>
<organism evidence="1 2">
    <name type="scientific">Halopelagius inordinatus</name>
    <dbReference type="NCBI Taxonomy" id="553467"/>
    <lineage>
        <taxon>Archaea</taxon>
        <taxon>Methanobacteriati</taxon>
        <taxon>Methanobacteriota</taxon>
        <taxon>Stenosarchaea group</taxon>
        <taxon>Halobacteria</taxon>
        <taxon>Halobacteriales</taxon>
        <taxon>Haloferacaceae</taxon>
    </lineage>
</organism>
<sequence length="235" mass="26092">MSMYDRSSPTGLEAVDEWDGGVGWLPHPEEDGRRACHALRGSNGGVWLFDPIDAPGVDELVCDLGTVVGVAVCSNWHARDAGVFARRHDVPVYVPRWMDRIEERIDARVRRYDGELGDSGFRISRLDPLPGWREAVAYRESDGTLYVPDVVSSAKGTPVGEERVGLFLTARLFPPRETFTEFDPERILFGHGTGCFEDASAALDRALDGSRRRFPRALLRNGPEQLRALVGAVRD</sequence>